<name>A0AAV5K0J2_9ROSI</name>
<evidence type="ECO:0000313" key="2">
    <source>
        <dbReference type="EMBL" id="GKV16425.1"/>
    </source>
</evidence>
<protein>
    <submittedName>
        <fullName evidence="2">Uncharacterized protein</fullName>
    </submittedName>
</protein>
<sequence length="251" mass="28143">MATTTVNPSMMWETTPEMNVTKDLPAQKEARMVKKKKRNPWRPPMSPTVQKGMATKEMERTIKEGMEIMEWARTDGFEASVEGGGHGEGKEPILFLNPFGGIVQVPKHRRQDESVLGSVEPSTGFDGTQIWVPSNPALGSVEPSSGFRRTQLGWVPANPALGLMEPSTGFHRTQHWVPPNPALGSTEPSTRFDPALGSTQHWVPPNPVLGSTKPSRGFDGTRGRRGRRKKKEEEERRKKRKKKKKKRKEED</sequence>
<accession>A0AAV5K0J2</accession>
<dbReference type="Proteomes" id="UP001054252">
    <property type="component" value="Unassembled WGS sequence"/>
</dbReference>
<proteinExistence type="predicted"/>
<dbReference type="AlphaFoldDB" id="A0AAV5K0J2"/>
<feature type="compositionally biased region" description="Basic residues" evidence="1">
    <location>
        <begin position="237"/>
        <end position="251"/>
    </location>
</feature>
<feature type="region of interest" description="Disordered" evidence="1">
    <location>
        <begin position="13"/>
        <end position="54"/>
    </location>
</feature>
<feature type="region of interest" description="Disordered" evidence="1">
    <location>
        <begin position="176"/>
        <end position="251"/>
    </location>
</feature>
<dbReference type="EMBL" id="BPVZ01000045">
    <property type="protein sequence ID" value="GKV16425.1"/>
    <property type="molecule type" value="Genomic_DNA"/>
</dbReference>
<gene>
    <name evidence="2" type="ORF">SLEP1_g27067</name>
</gene>
<keyword evidence="3" id="KW-1185">Reference proteome</keyword>
<organism evidence="2 3">
    <name type="scientific">Rubroshorea leprosula</name>
    <dbReference type="NCBI Taxonomy" id="152421"/>
    <lineage>
        <taxon>Eukaryota</taxon>
        <taxon>Viridiplantae</taxon>
        <taxon>Streptophyta</taxon>
        <taxon>Embryophyta</taxon>
        <taxon>Tracheophyta</taxon>
        <taxon>Spermatophyta</taxon>
        <taxon>Magnoliopsida</taxon>
        <taxon>eudicotyledons</taxon>
        <taxon>Gunneridae</taxon>
        <taxon>Pentapetalae</taxon>
        <taxon>rosids</taxon>
        <taxon>malvids</taxon>
        <taxon>Malvales</taxon>
        <taxon>Dipterocarpaceae</taxon>
        <taxon>Rubroshorea</taxon>
    </lineage>
</organism>
<evidence type="ECO:0000256" key="1">
    <source>
        <dbReference type="SAM" id="MobiDB-lite"/>
    </source>
</evidence>
<reference evidence="2 3" key="1">
    <citation type="journal article" date="2021" name="Commun. Biol.">
        <title>The genome of Shorea leprosula (Dipterocarpaceae) highlights the ecological relevance of drought in aseasonal tropical rainforests.</title>
        <authorList>
            <person name="Ng K.K.S."/>
            <person name="Kobayashi M.J."/>
            <person name="Fawcett J.A."/>
            <person name="Hatakeyama M."/>
            <person name="Paape T."/>
            <person name="Ng C.H."/>
            <person name="Ang C.C."/>
            <person name="Tnah L.H."/>
            <person name="Lee C.T."/>
            <person name="Nishiyama T."/>
            <person name="Sese J."/>
            <person name="O'Brien M.J."/>
            <person name="Copetti D."/>
            <person name="Mohd Noor M.I."/>
            <person name="Ong R.C."/>
            <person name="Putra M."/>
            <person name="Sireger I.Z."/>
            <person name="Indrioko S."/>
            <person name="Kosugi Y."/>
            <person name="Izuno A."/>
            <person name="Isagi Y."/>
            <person name="Lee S.L."/>
            <person name="Shimizu K.K."/>
        </authorList>
    </citation>
    <scope>NUCLEOTIDE SEQUENCE [LARGE SCALE GENOMIC DNA]</scope>
    <source>
        <strain evidence="2">214</strain>
    </source>
</reference>
<evidence type="ECO:0000313" key="3">
    <source>
        <dbReference type="Proteomes" id="UP001054252"/>
    </source>
</evidence>
<comment type="caution">
    <text evidence="2">The sequence shown here is derived from an EMBL/GenBank/DDBJ whole genome shotgun (WGS) entry which is preliminary data.</text>
</comment>